<dbReference type="CDD" id="cd22100">
    <property type="entry name" value="F-box_FBXO28"/>
    <property type="match status" value="1"/>
</dbReference>
<dbReference type="EMBL" id="CAXKWB010000377">
    <property type="protein sequence ID" value="CAL4060496.1"/>
    <property type="molecule type" value="Genomic_DNA"/>
</dbReference>
<organism evidence="4 5">
    <name type="scientific">Meganyctiphanes norvegica</name>
    <name type="common">Northern krill</name>
    <name type="synonym">Thysanopoda norvegica</name>
    <dbReference type="NCBI Taxonomy" id="48144"/>
    <lineage>
        <taxon>Eukaryota</taxon>
        <taxon>Metazoa</taxon>
        <taxon>Ecdysozoa</taxon>
        <taxon>Arthropoda</taxon>
        <taxon>Crustacea</taxon>
        <taxon>Multicrustacea</taxon>
        <taxon>Malacostraca</taxon>
        <taxon>Eumalacostraca</taxon>
        <taxon>Eucarida</taxon>
        <taxon>Euphausiacea</taxon>
        <taxon>Euphausiidae</taxon>
        <taxon>Meganyctiphanes</taxon>
    </lineage>
</organism>
<evidence type="ECO:0000256" key="1">
    <source>
        <dbReference type="SAM" id="Coils"/>
    </source>
</evidence>
<evidence type="ECO:0000313" key="5">
    <source>
        <dbReference type="Proteomes" id="UP001497623"/>
    </source>
</evidence>
<feature type="region of interest" description="Disordered" evidence="2">
    <location>
        <begin position="15"/>
        <end position="64"/>
    </location>
</feature>
<dbReference type="PROSITE" id="PS50181">
    <property type="entry name" value="FBOX"/>
    <property type="match status" value="1"/>
</dbReference>
<comment type="caution">
    <text evidence="4">The sequence shown here is derived from an EMBL/GenBank/DDBJ whole genome shotgun (WGS) entry which is preliminary data.</text>
</comment>
<feature type="region of interest" description="Disordered" evidence="2">
    <location>
        <begin position="258"/>
        <end position="287"/>
    </location>
</feature>
<evidence type="ECO:0000256" key="2">
    <source>
        <dbReference type="SAM" id="MobiDB-lite"/>
    </source>
</evidence>
<dbReference type="GO" id="GO:0005634">
    <property type="term" value="C:nucleus"/>
    <property type="evidence" value="ECO:0007669"/>
    <property type="project" value="TreeGrafter"/>
</dbReference>
<dbReference type="PANTHER" id="PTHR13252:SF1">
    <property type="entry name" value="DAMPENED, ISOFORM A"/>
    <property type="match status" value="1"/>
</dbReference>
<feature type="region of interest" description="Disordered" evidence="2">
    <location>
        <begin position="609"/>
        <end position="664"/>
    </location>
</feature>
<dbReference type="SUPFAM" id="SSF81383">
    <property type="entry name" value="F-box domain"/>
    <property type="match status" value="1"/>
</dbReference>
<dbReference type="PANTHER" id="PTHR13252">
    <property type="entry name" value="F-BOX ONLY PROTEIN 28"/>
    <property type="match status" value="1"/>
</dbReference>
<keyword evidence="5" id="KW-1185">Reference proteome</keyword>
<dbReference type="AlphaFoldDB" id="A0AAV2PLQ2"/>
<dbReference type="Pfam" id="PF00646">
    <property type="entry name" value="F-box"/>
    <property type="match status" value="1"/>
</dbReference>
<evidence type="ECO:0000313" key="4">
    <source>
        <dbReference type="EMBL" id="CAL4060496.1"/>
    </source>
</evidence>
<feature type="domain" description="F-box" evidence="3">
    <location>
        <begin position="80"/>
        <end position="128"/>
    </location>
</feature>
<keyword evidence="1" id="KW-0175">Coiled coil</keyword>
<protein>
    <recommendedName>
        <fullName evidence="3">F-box domain-containing protein</fullName>
    </recommendedName>
</protein>
<feature type="compositionally biased region" description="Basic residues" evidence="2">
    <location>
        <begin position="652"/>
        <end position="664"/>
    </location>
</feature>
<dbReference type="GO" id="GO:0003713">
    <property type="term" value="F:transcription coactivator activity"/>
    <property type="evidence" value="ECO:0007669"/>
    <property type="project" value="TreeGrafter"/>
</dbReference>
<sequence>MVLTRLSHYGEVCPLGDHSYSDPSDPSASTSHAAGHNSRCSHVQSNDHLDHSSSSSTQDEDGTNSLSLQIVDGREKTSQLLLLLDLPTEIVEKILSYLTYKQIGAQRMLCKRFEVIGSGVLNSAFQRLQNQMLHRFQSIKAQMPRRESARRKHPLARESDIVETLHMRLTLLQMSFGKHIERKHCCFFAGEILDEVYSILIYIQKTPNLGRAYKVTDELFDLSTMAMEYFKENIEPRLPEITYFGSDFLDMTSTRFTEGGSIRSPSGSGRASEPEDELPEREAQPQSNMVLRKRIRRIRQGMKRYNSQLVALKRELKSCKGKMADQHKTMVDTTSRLEEYDKKFEESSRKFSTLLQELNKCKTELQYWRSKSPAHPLMCYSCGRGVGEGVGQDLQAGVLVPSGGDDQPLLYVPLTAAATPDSGHKSPPAMLLATREEARERWQGASVRNLERAFDVELPESKLAGVPSINKARVPNDAAAYDMSISTNKARVPSDTTATDMSLSNNFPTTSGLPYTNIPSSSRSCPTSLSYSSAGPSRHTFSYHKISSCGNRTISTCNIDATCNSNQSSFSSIPTAHCHNTTVMSGCTTLPHCDNAQPGTSYYNDESKWYSEDEGPEDLSQTRFYNDYSDGYKRKSSGDSEDSENDSDTVARRVRQRKRIRVEV</sequence>
<gene>
    <name evidence="4" type="ORF">MNOR_LOCUS1424</name>
</gene>
<feature type="coiled-coil region" evidence="1">
    <location>
        <begin position="295"/>
        <end position="322"/>
    </location>
</feature>
<proteinExistence type="predicted"/>
<feature type="compositionally biased region" description="Low complexity" evidence="2">
    <location>
        <begin position="259"/>
        <end position="271"/>
    </location>
</feature>
<evidence type="ECO:0000259" key="3">
    <source>
        <dbReference type="PROSITE" id="PS50181"/>
    </source>
</evidence>
<dbReference type="InterPro" id="IPR001810">
    <property type="entry name" value="F-box_dom"/>
</dbReference>
<dbReference type="Proteomes" id="UP001497623">
    <property type="component" value="Unassembled WGS sequence"/>
</dbReference>
<dbReference type="InterPro" id="IPR036047">
    <property type="entry name" value="F-box-like_dom_sf"/>
</dbReference>
<dbReference type="InterPro" id="IPR039719">
    <property type="entry name" value="FBXO28"/>
</dbReference>
<feature type="compositionally biased region" description="Polar residues" evidence="2">
    <location>
        <begin position="21"/>
        <end position="44"/>
    </location>
</feature>
<reference evidence="4 5" key="1">
    <citation type="submission" date="2024-05" db="EMBL/GenBank/DDBJ databases">
        <authorList>
            <person name="Wallberg A."/>
        </authorList>
    </citation>
    <scope>NUCLEOTIDE SEQUENCE [LARGE SCALE GENOMIC DNA]</scope>
</reference>
<accession>A0AAV2PLQ2</accession>
<name>A0AAV2PLQ2_MEGNR</name>